<name>A0ABU8WB94_9BURK</name>
<dbReference type="PANTHER" id="PTHR35271:SF1">
    <property type="entry name" value="ABC TRANSPORTER, SUBSTRATE-BINDING LIPOPROTEIN"/>
    <property type="match status" value="1"/>
</dbReference>
<dbReference type="Pfam" id="PF04392">
    <property type="entry name" value="ABC_sub_bind"/>
    <property type="match status" value="1"/>
</dbReference>
<dbReference type="PANTHER" id="PTHR35271">
    <property type="entry name" value="ABC TRANSPORTER, SUBSTRATE-BINDING LIPOPROTEIN-RELATED"/>
    <property type="match status" value="1"/>
</dbReference>
<dbReference type="RefSeq" id="WP_340368228.1">
    <property type="nucleotide sequence ID" value="NZ_JBBKZV010000055.1"/>
</dbReference>
<reference evidence="2 3" key="1">
    <citation type="submission" date="2024-03" db="EMBL/GenBank/DDBJ databases">
        <title>Novel species of the genus Variovorax.</title>
        <authorList>
            <person name="Liu Q."/>
            <person name="Xin Y.-H."/>
        </authorList>
    </citation>
    <scope>NUCLEOTIDE SEQUENCE [LARGE SCALE GENOMIC DNA]</scope>
    <source>
        <strain evidence="2 3">KACC 18501</strain>
    </source>
</reference>
<feature type="chain" id="PRO_5046709641" evidence="1">
    <location>
        <begin position="27"/>
        <end position="245"/>
    </location>
</feature>
<evidence type="ECO:0000313" key="3">
    <source>
        <dbReference type="Proteomes" id="UP001363010"/>
    </source>
</evidence>
<feature type="signal peptide" evidence="1">
    <location>
        <begin position="1"/>
        <end position="26"/>
    </location>
</feature>
<dbReference type="Proteomes" id="UP001363010">
    <property type="component" value="Unassembled WGS sequence"/>
</dbReference>
<accession>A0ABU8WB94</accession>
<protein>
    <submittedName>
        <fullName evidence="2">ABC transporter substrate-binding protein</fullName>
    </submittedName>
</protein>
<evidence type="ECO:0000256" key="1">
    <source>
        <dbReference type="SAM" id="SignalP"/>
    </source>
</evidence>
<comment type="caution">
    <text evidence="2">The sequence shown here is derived from an EMBL/GenBank/DDBJ whole genome shotgun (WGS) entry which is preliminary data.</text>
</comment>
<dbReference type="EMBL" id="JBBKZV010000055">
    <property type="protein sequence ID" value="MEJ8827198.1"/>
    <property type="molecule type" value="Genomic_DNA"/>
</dbReference>
<dbReference type="InterPro" id="IPR007487">
    <property type="entry name" value="ABC_transpt-TYRBP-like"/>
</dbReference>
<keyword evidence="3" id="KW-1185">Reference proteome</keyword>
<dbReference type="CDD" id="cd06325">
    <property type="entry name" value="PBP1_ABC_unchar_transporter"/>
    <property type="match status" value="1"/>
</dbReference>
<dbReference type="Gene3D" id="3.40.50.2300">
    <property type="match status" value="1"/>
</dbReference>
<organism evidence="2 3">
    <name type="scientific">Variovorax humicola</name>
    <dbReference type="NCBI Taxonomy" id="1769758"/>
    <lineage>
        <taxon>Bacteria</taxon>
        <taxon>Pseudomonadati</taxon>
        <taxon>Pseudomonadota</taxon>
        <taxon>Betaproteobacteria</taxon>
        <taxon>Burkholderiales</taxon>
        <taxon>Comamonadaceae</taxon>
        <taxon>Variovorax</taxon>
    </lineage>
</organism>
<gene>
    <name evidence="2" type="ORF">WKW80_35320</name>
</gene>
<keyword evidence="1" id="KW-0732">Signal</keyword>
<sequence length="245" mass="27000">MLPSLGRRRLLVAALVALTQPRIASAQGKNARVSVLASSSETNFGPSVAVFREALKNANWVEGQNLALDVRYSERYEQIPALMAGLLALRPDVIVSLGTPATEEAKRATTTIPIVMESLADVVAAGLVPNLVRPGGNVTGVSGFAPQLSGKRLEMIRELLPDATRIAVSRSSTRNREWRARGFHSRLHGCCTDYRAWDAQRQAIAPHYRFIGLNMRYFRTAPGPTMKRNIRNRRTRTILPPSFTV</sequence>
<evidence type="ECO:0000313" key="2">
    <source>
        <dbReference type="EMBL" id="MEJ8827198.1"/>
    </source>
</evidence>
<proteinExistence type="predicted"/>